<keyword evidence="13 15" id="KW-0472">Membrane</keyword>
<evidence type="ECO:0000256" key="10">
    <source>
        <dbReference type="ARBA" id="ARBA00023002"/>
    </source>
</evidence>
<dbReference type="Gene3D" id="2.102.10.10">
    <property type="entry name" value="Rieske [2Fe-2S] iron-sulphur domain"/>
    <property type="match status" value="1"/>
</dbReference>
<evidence type="ECO:0000313" key="18">
    <source>
        <dbReference type="Proteomes" id="UP001438707"/>
    </source>
</evidence>
<dbReference type="PANTHER" id="PTHR21266">
    <property type="entry name" value="IRON-SULFUR DOMAIN CONTAINING PROTEIN"/>
    <property type="match status" value="1"/>
</dbReference>
<keyword evidence="3" id="KW-0150">Chloroplast</keyword>
<evidence type="ECO:0000256" key="1">
    <source>
        <dbReference type="ARBA" id="ARBA00004229"/>
    </source>
</evidence>
<evidence type="ECO:0000256" key="4">
    <source>
        <dbReference type="ARBA" id="ARBA00022640"/>
    </source>
</evidence>
<proteinExistence type="predicted"/>
<dbReference type="PROSITE" id="PS51296">
    <property type="entry name" value="RIESKE"/>
    <property type="match status" value="1"/>
</dbReference>
<comment type="caution">
    <text evidence="17">The sequence shown here is derived from an EMBL/GenBank/DDBJ whole genome shotgun (WGS) entry which is preliminary data.</text>
</comment>
<dbReference type="SUPFAM" id="SSF55961">
    <property type="entry name" value="Bet v1-like"/>
    <property type="match status" value="1"/>
</dbReference>
<feature type="compositionally biased region" description="Polar residues" evidence="14">
    <location>
        <begin position="76"/>
        <end position="85"/>
    </location>
</feature>
<dbReference type="GO" id="GO:0010277">
    <property type="term" value="F:chlorophyllide a oxygenase activity"/>
    <property type="evidence" value="ECO:0007669"/>
    <property type="project" value="InterPro"/>
</dbReference>
<sequence length="570" mass="63484">MQQIGQQALDTQPTSWALVPYPELLSRGPAPAHCRPGRPVGVRRRVHRLSTVQATVAAPAERLETEDRIQEAEQGLRQNGSQNGAKSFVDKPEDTGKGSGSDSFQWMKHWYPVAEIECFEKGKPNAIEVLGFKFVAWQDKQGAWHAARDVCPHRLAPLSNGRVEEGTIVCPYHAWRFDGSGNCVHMPHAQGTPQHDQLCDTDHTRLKTAPVQAKDGLLWVWPDQDESRYVESSMVAIRDFPELQDPAWLGSAGGFAFQVAPQGWTVMVENSMDPSHGAFVHSGTLSRPADYRPMQMRLEGAITQDAGFKVWHSGYTTQAQAGGVEVMREFLPPCTVKTVQKFNNGNKLLIILHLTPVKPGESRAFFKSVFYMPSSRQTSALASVARFVQTRLPAGIAHAFMHPIADQDAQVQHPQEYALKDSKSGWRDYHMPTQADTGVRAFWKWLDMSSGGDVPYAGGHSGFDLPPQQTPDQLLHRYHRHTEHCANCKSTVATIDRIRAFSKGSAWLLLVYALLSSTVTMGTVIMKHQLPALVVALCFAAVEFLLSRFQRKYYVAPKSVIPFWTPSKLP</sequence>
<evidence type="ECO:0000256" key="13">
    <source>
        <dbReference type="ARBA" id="ARBA00023136"/>
    </source>
</evidence>
<evidence type="ECO:0000256" key="8">
    <source>
        <dbReference type="ARBA" id="ARBA00022946"/>
    </source>
</evidence>
<dbReference type="Gene3D" id="3.90.380.10">
    <property type="entry name" value="Naphthalene 1,2-dioxygenase Alpha Subunit, Chain A, domain 1"/>
    <property type="match status" value="1"/>
</dbReference>
<evidence type="ECO:0000256" key="15">
    <source>
        <dbReference type="SAM" id="Phobius"/>
    </source>
</evidence>
<gene>
    <name evidence="17" type="ORF">WJX74_009580</name>
</gene>
<keyword evidence="6" id="KW-0001">2Fe-2S</keyword>
<feature type="transmembrane region" description="Helical" evidence="15">
    <location>
        <begin position="506"/>
        <end position="526"/>
    </location>
</feature>
<keyword evidence="7" id="KW-0479">Metal-binding</keyword>
<keyword evidence="9 15" id="KW-1133">Transmembrane helix</keyword>
<evidence type="ECO:0000313" key="17">
    <source>
        <dbReference type="EMBL" id="KAK9834756.1"/>
    </source>
</evidence>
<feature type="domain" description="Rieske" evidence="16">
    <location>
        <begin position="110"/>
        <end position="220"/>
    </location>
</feature>
<evidence type="ECO:0000256" key="12">
    <source>
        <dbReference type="ARBA" id="ARBA00023014"/>
    </source>
</evidence>
<dbReference type="GO" id="GO:0009507">
    <property type="term" value="C:chloroplast"/>
    <property type="evidence" value="ECO:0007669"/>
    <property type="project" value="UniProtKB-SubCell"/>
</dbReference>
<evidence type="ECO:0000256" key="7">
    <source>
        <dbReference type="ARBA" id="ARBA00022723"/>
    </source>
</evidence>
<dbReference type="SUPFAM" id="SSF50022">
    <property type="entry name" value="ISP domain"/>
    <property type="match status" value="1"/>
</dbReference>
<evidence type="ECO:0000256" key="5">
    <source>
        <dbReference type="ARBA" id="ARBA00022692"/>
    </source>
</evidence>
<dbReference type="Proteomes" id="UP001438707">
    <property type="component" value="Unassembled WGS sequence"/>
</dbReference>
<dbReference type="GO" id="GO:0016020">
    <property type="term" value="C:membrane"/>
    <property type="evidence" value="ECO:0007669"/>
    <property type="project" value="UniProtKB-SubCell"/>
</dbReference>
<keyword evidence="12" id="KW-0411">Iron-sulfur</keyword>
<keyword evidence="4" id="KW-0934">Plastid</keyword>
<evidence type="ECO:0000256" key="6">
    <source>
        <dbReference type="ARBA" id="ARBA00022714"/>
    </source>
</evidence>
<dbReference type="InterPro" id="IPR050584">
    <property type="entry name" value="Cholesterol_7-desaturase"/>
</dbReference>
<feature type="transmembrane region" description="Helical" evidence="15">
    <location>
        <begin position="532"/>
        <end position="549"/>
    </location>
</feature>
<comment type="subcellular location">
    <subcellularLocation>
        <location evidence="2">Membrane</location>
    </subcellularLocation>
    <subcellularLocation>
        <location evidence="1">Plastid</location>
        <location evidence="1">Chloroplast</location>
    </subcellularLocation>
</comment>
<keyword evidence="11" id="KW-0408">Iron</keyword>
<name>A0AAW1RN21_9CHLO</name>
<keyword evidence="5 15" id="KW-0812">Transmembrane</keyword>
<evidence type="ECO:0000256" key="9">
    <source>
        <dbReference type="ARBA" id="ARBA00022989"/>
    </source>
</evidence>
<keyword evidence="8" id="KW-0809">Transit peptide</keyword>
<reference evidence="17 18" key="1">
    <citation type="journal article" date="2024" name="Nat. Commun.">
        <title>Phylogenomics reveals the evolutionary origins of lichenization in chlorophyte algae.</title>
        <authorList>
            <person name="Puginier C."/>
            <person name="Libourel C."/>
            <person name="Otte J."/>
            <person name="Skaloud P."/>
            <person name="Haon M."/>
            <person name="Grisel S."/>
            <person name="Petersen M."/>
            <person name="Berrin J.G."/>
            <person name="Delaux P.M."/>
            <person name="Dal Grande F."/>
            <person name="Keller J."/>
        </authorList>
    </citation>
    <scope>NUCLEOTIDE SEQUENCE [LARGE SCALE GENOMIC DNA]</scope>
    <source>
        <strain evidence="17 18">SAG 2145</strain>
    </source>
</reference>
<dbReference type="Pfam" id="PF08417">
    <property type="entry name" value="PaO"/>
    <property type="match status" value="1"/>
</dbReference>
<dbReference type="EMBL" id="JALJOS010000009">
    <property type="protein sequence ID" value="KAK9834756.1"/>
    <property type="molecule type" value="Genomic_DNA"/>
</dbReference>
<evidence type="ECO:0000256" key="3">
    <source>
        <dbReference type="ARBA" id="ARBA00022528"/>
    </source>
</evidence>
<evidence type="ECO:0000256" key="14">
    <source>
        <dbReference type="SAM" id="MobiDB-lite"/>
    </source>
</evidence>
<organism evidence="17 18">
    <name type="scientific">Apatococcus lobatus</name>
    <dbReference type="NCBI Taxonomy" id="904363"/>
    <lineage>
        <taxon>Eukaryota</taxon>
        <taxon>Viridiplantae</taxon>
        <taxon>Chlorophyta</taxon>
        <taxon>core chlorophytes</taxon>
        <taxon>Trebouxiophyceae</taxon>
        <taxon>Chlorellales</taxon>
        <taxon>Chlorellaceae</taxon>
        <taxon>Apatococcus</taxon>
    </lineage>
</organism>
<dbReference type="GO" id="GO:0051537">
    <property type="term" value="F:2 iron, 2 sulfur cluster binding"/>
    <property type="evidence" value="ECO:0007669"/>
    <property type="project" value="UniProtKB-KW"/>
</dbReference>
<evidence type="ECO:0000256" key="11">
    <source>
        <dbReference type="ARBA" id="ARBA00023004"/>
    </source>
</evidence>
<dbReference type="GO" id="GO:0046872">
    <property type="term" value="F:metal ion binding"/>
    <property type="evidence" value="ECO:0007669"/>
    <property type="project" value="UniProtKB-KW"/>
</dbReference>
<dbReference type="PANTHER" id="PTHR21266:SF32">
    <property type="entry name" value="CHOLESTEROL 7-DESATURASE NVD"/>
    <property type="match status" value="1"/>
</dbReference>
<dbReference type="InterPro" id="IPR017941">
    <property type="entry name" value="Rieske_2Fe-2S"/>
</dbReference>
<feature type="region of interest" description="Disordered" evidence="14">
    <location>
        <begin position="74"/>
        <end position="102"/>
    </location>
</feature>
<dbReference type="InterPro" id="IPR036922">
    <property type="entry name" value="Rieske_2Fe-2S_sf"/>
</dbReference>
<evidence type="ECO:0000259" key="16">
    <source>
        <dbReference type="PROSITE" id="PS51296"/>
    </source>
</evidence>
<dbReference type="InterPro" id="IPR013626">
    <property type="entry name" value="PaO"/>
</dbReference>
<dbReference type="AlphaFoldDB" id="A0AAW1RN21"/>
<keyword evidence="18" id="KW-1185">Reference proteome</keyword>
<accession>A0AAW1RN21</accession>
<protein>
    <recommendedName>
        <fullName evidence="16">Rieske domain-containing protein</fullName>
    </recommendedName>
</protein>
<dbReference type="Pfam" id="PF00355">
    <property type="entry name" value="Rieske"/>
    <property type="match status" value="1"/>
</dbReference>
<keyword evidence="10" id="KW-0560">Oxidoreductase</keyword>
<evidence type="ECO:0000256" key="2">
    <source>
        <dbReference type="ARBA" id="ARBA00004370"/>
    </source>
</evidence>